<comment type="PTM">
    <text evidence="5">Phosphorylated by CheA. Phosphorylation of the N-terminal regulatory domain activates the methylesterase activity.</text>
</comment>
<dbReference type="GO" id="GO:0032259">
    <property type="term" value="P:methylation"/>
    <property type="evidence" value="ECO:0007669"/>
    <property type="project" value="UniProtKB-KW"/>
</dbReference>
<keyword evidence="5 7" id="KW-0597">Phosphoprotein</keyword>
<feature type="active site" evidence="5 6">
    <location>
        <position position="325"/>
    </location>
</feature>
<dbReference type="PANTHER" id="PTHR42872">
    <property type="entry name" value="PROTEIN-GLUTAMATE METHYLESTERASE/PROTEIN-GLUTAMINE GLUTAMINASE"/>
    <property type="match status" value="1"/>
</dbReference>
<evidence type="ECO:0000259" key="9">
    <source>
        <dbReference type="PROSITE" id="PS50110"/>
    </source>
</evidence>
<dbReference type="Gene3D" id="3.40.50.2300">
    <property type="match status" value="1"/>
</dbReference>
<dbReference type="NCBIfam" id="NF009206">
    <property type="entry name" value="PRK12555.1"/>
    <property type="match status" value="1"/>
</dbReference>
<comment type="catalytic activity">
    <reaction evidence="4 5">
        <text>[protein]-L-glutamate 5-O-methyl ester + H2O = L-glutamyl-[protein] + methanol + H(+)</text>
        <dbReference type="Rhea" id="RHEA:23236"/>
        <dbReference type="Rhea" id="RHEA-COMP:10208"/>
        <dbReference type="Rhea" id="RHEA-COMP:10311"/>
        <dbReference type="ChEBI" id="CHEBI:15377"/>
        <dbReference type="ChEBI" id="CHEBI:15378"/>
        <dbReference type="ChEBI" id="CHEBI:17790"/>
        <dbReference type="ChEBI" id="CHEBI:29973"/>
        <dbReference type="ChEBI" id="CHEBI:82795"/>
        <dbReference type="EC" id="3.1.1.61"/>
    </reaction>
</comment>
<name>A0ABW0SVY4_9GAMM</name>
<dbReference type="GO" id="GO:0008984">
    <property type="term" value="F:protein-glutamate methylesterase activity"/>
    <property type="evidence" value="ECO:0007669"/>
    <property type="project" value="UniProtKB-EC"/>
</dbReference>
<evidence type="ECO:0000256" key="3">
    <source>
        <dbReference type="ARBA" id="ARBA00022801"/>
    </source>
</evidence>
<dbReference type="InterPro" id="IPR001789">
    <property type="entry name" value="Sig_transdc_resp-reg_receiver"/>
</dbReference>
<dbReference type="GO" id="GO:0008168">
    <property type="term" value="F:methyltransferase activity"/>
    <property type="evidence" value="ECO:0007669"/>
    <property type="project" value="UniProtKB-KW"/>
</dbReference>
<feature type="domain" description="Response regulatory" evidence="9">
    <location>
        <begin position="38"/>
        <end position="156"/>
    </location>
</feature>
<proteinExistence type="inferred from homology"/>
<dbReference type="SMART" id="SM00448">
    <property type="entry name" value="REC"/>
    <property type="match status" value="1"/>
</dbReference>
<feature type="active site" evidence="5 6">
    <location>
        <position position="232"/>
    </location>
</feature>
<dbReference type="HAMAP" id="MF_00099">
    <property type="entry name" value="CheB_chemtxs"/>
    <property type="match status" value="1"/>
</dbReference>
<dbReference type="Proteomes" id="UP001596111">
    <property type="component" value="Unassembled WGS sequence"/>
</dbReference>
<dbReference type="EC" id="3.1.1.61" evidence="5"/>
<evidence type="ECO:0000259" key="10">
    <source>
        <dbReference type="PROSITE" id="PS50122"/>
    </source>
</evidence>
<keyword evidence="2 5" id="KW-0145">Chemotaxis</keyword>
<evidence type="ECO:0000256" key="7">
    <source>
        <dbReference type="PROSITE-ProRule" id="PRU00169"/>
    </source>
</evidence>
<dbReference type="InterPro" id="IPR000673">
    <property type="entry name" value="Sig_transdc_resp-reg_Me-estase"/>
</dbReference>
<dbReference type="PROSITE" id="PS50122">
    <property type="entry name" value="CHEB"/>
    <property type="match status" value="1"/>
</dbReference>
<comment type="subcellular location">
    <subcellularLocation>
        <location evidence="5">Cytoplasm</location>
    </subcellularLocation>
</comment>
<dbReference type="InterPro" id="IPR008248">
    <property type="entry name" value="CheB-like"/>
</dbReference>
<feature type="region of interest" description="Disordered" evidence="8">
    <location>
        <begin position="1"/>
        <end position="29"/>
    </location>
</feature>
<evidence type="ECO:0000256" key="6">
    <source>
        <dbReference type="PROSITE-ProRule" id="PRU00050"/>
    </source>
</evidence>
<keyword evidence="11" id="KW-0808">Transferase</keyword>
<evidence type="ECO:0000256" key="8">
    <source>
        <dbReference type="SAM" id="MobiDB-lite"/>
    </source>
</evidence>
<evidence type="ECO:0000313" key="12">
    <source>
        <dbReference type="Proteomes" id="UP001596111"/>
    </source>
</evidence>
<dbReference type="Pfam" id="PF00072">
    <property type="entry name" value="Response_reg"/>
    <property type="match status" value="1"/>
</dbReference>
<feature type="modified residue" description="4-aspartylphosphate" evidence="5 7">
    <location>
        <position position="89"/>
    </location>
</feature>
<keyword evidence="1 5" id="KW-0963">Cytoplasm</keyword>
<dbReference type="PROSITE" id="PS50110">
    <property type="entry name" value="RESPONSE_REGULATORY"/>
    <property type="match status" value="1"/>
</dbReference>
<dbReference type="PIRSF" id="PIRSF000876">
    <property type="entry name" value="RR_chemtxs_CheB"/>
    <property type="match status" value="1"/>
</dbReference>
<dbReference type="EMBL" id="JBHSNG010000006">
    <property type="protein sequence ID" value="MFC5581088.1"/>
    <property type="molecule type" value="Genomic_DNA"/>
</dbReference>
<dbReference type="Pfam" id="PF01339">
    <property type="entry name" value="CheB_methylest"/>
    <property type="match status" value="1"/>
</dbReference>
<dbReference type="CDD" id="cd16432">
    <property type="entry name" value="CheB_Rec"/>
    <property type="match status" value="1"/>
</dbReference>
<dbReference type="NCBIfam" id="NF001965">
    <property type="entry name" value="PRK00742.1"/>
    <property type="match status" value="1"/>
</dbReference>
<feature type="active site" evidence="5 6">
    <location>
        <position position="205"/>
    </location>
</feature>
<evidence type="ECO:0000256" key="5">
    <source>
        <dbReference type="HAMAP-Rule" id="MF_00099"/>
    </source>
</evidence>
<comment type="catalytic activity">
    <reaction evidence="5">
        <text>L-glutaminyl-[protein] + H2O = L-glutamyl-[protein] + NH4(+)</text>
        <dbReference type="Rhea" id="RHEA:16441"/>
        <dbReference type="Rhea" id="RHEA-COMP:10207"/>
        <dbReference type="Rhea" id="RHEA-COMP:10208"/>
        <dbReference type="ChEBI" id="CHEBI:15377"/>
        <dbReference type="ChEBI" id="CHEBI:28938"/>
        <dbReference type="ChEBI" id="CHEBI:29973"/>
        <dbReference type="ChEBI" id="CHEBI:30011"/>
        <dbReference type="EC" id="3.5.1.44"/>
    </reaction>
</comment>
<dbReference type="Gene3D" id="3.40.50.180">
    <property type="entry name" value="Methylesterase CheB, C-terminal domain"/>
    <property type="match status" value="1"/>
</dbReference>
<sequence>MTLQVQGAEYPPPEKLGPAVGSKHRSAGRRHEAKPLINVLVVEDSPVVREFLIYALQSDPCIRVIGTACNGEEALVAVRHYRPDVITMDIHMPKMGGLEATRRIMEADPRPIVIVSGSRDSREVMTAFEAMEAGALAVLSRPAGIGHPDHEATVRALVQKVKLMSEVKVVRRWPKVQHSPQSPHPAEMTLANARTAVRVVAIGASTGGPPALHTILNGLPKTYSAPLLIVQHMATGFIAGFVEWLAQSSALPVHVAAHDCLVLPGHAYVAPDDHQMRVGRTGRIVLTRDDPENGLRPSVSYLFRSIADVYGREAAAGLLSGMGRDGAEELRQLRDKGAVTFAQDKESSVVHGMPGEAIRLDAAMLILSPEKIAGALTSLLSHRRENT</sequence>
<evidence type="ECO:0000256" key="4">
    <source>
        <dbReference type="ARBA" id="ARBA00048267"/>
    </source>
</evidence>
<protein>
    <recommendedName>
        <fullName evidence="5">Protein-glutamate methylesterase/protein-glutamine glutaminase</fullName>
        <ecNumber evidence="5">3.1.1.61</ecNumber>
        <ecNumber evidence="5">3.5.1.44</ecNumber>
    </recommendedName>
</protein>
<dbReference type="CDD" id="cd17541">
    <property type="entry name" value="REC_CheB-like"/>
    <property type="match status" value="1"/>
</dbReference>
<accession>A0ABW0SVY4</accession>
<comment type="domain">
    <text evidence="5">Contains a C-terminal catalytic domain, and an N-terminal region which modulates catalytic activity.</text>
</comment>
<dbReference type="PANTHER" id="PTHR42872:SF6">
    <property type="entry name" value="PROTEIN-GLUTAMATE METHYLESTERASE_PROTEIN-GLUTAMINE GLUTAMINASE"/>
    <property type="match status" value="1"/>
</dbReference>
<evidence type="ECO:0000313" key="11">
    <source>
        <dbReference type="EMBL" id="MFC5581088.1"/>
    </source>
</evidence>
<evidence type="ECO:0000256" key="2">
    <source>
        <dbReference type="ARBA" id="ARBA00022500"/>
    </source>
</evidence>
<gene>
    <name evidence="5 11" type="primary">cheB</name>
    <name evidence="11" type="ORF">ACFPPB_08200</name>
</gene>
<feature type="domain" description="CheB-type methylesterase" evidence="10">
    <location>
        <begin position="193"/>
        <end position="383"/>
    </location>
</feature>
<evidence type="ECO:0000256" key="1">
    <source>
        <dbReference type="ARBA" id="ARBA00022490"/>
    </source>
</evidence>
<reference evidence="12" key="1">
    <citation type="journal article" date="2019" name="Int. J. Syst. Evol. Microbiol.">
        <title>The Global Catalogue of Microorganisms (GCM) 10K type strain sequencing project: providing services to taxonomists for standard genome sequencing and annotation.</title>
        <authorList>
            <consortium name="The Broad Institute Genomics Platform"/>
            <consortium name="The Broad Institute Genome Sequencing Center for Infectious Disease"/>
            <person name="Wu L."/>
            <person name="Ma J."/>
        </authorList>
    </citation>
    <scope>NUCLEOTIDE SEQUENCE [LARGE SCALE GENOMIC DNA]</scope>
    <source>
        <strain evidence="12">CGMCC 1.13587</strain>
    </source>
</reference>
<dbReference type="InterPro" id="IPR035909">
    <property type="entry name" value="CheB_C"/>
</dbReference>
<keyword evidence="3 5" id="KW-0378">Hydrolase</keyword>
<comment type="caution">
    <text evidence="11">The sequence shown here is derived from an EMBL/GenBank/DDBJ whole genome shotgun (WGS) entry which is preliminary data.</text>
</comment>
<dbReference type="InterPro" id="IPR011006">
    <property type="entry name" value="CheY-like_superfamily"/>
</dbReference>
<organism evidence="11 12">
    <name type="scientific">Rhodanobacter terrae</name>
    <dbReference type="NCBI Taxonomy" id="418647"/>
    <lineage>
        <taxon>Bacteria</taxon>
        <taxon>Pseudomonadati</taxon>
        <taxon>Pseudomonadota</taxon>
        <taxon>Gammaproteobacteria</taxon>
        <taxon>Lysobacterales</taxon>
        <taxon>Rhodanobacteraceae</taxon>
        <taxon>Rhodanobacter</taxon>
    </lineage>
</organism>
<comment type="function">
    <text evidence="5">Involved in chemotaxis. Part of a chemotaxis signal transduction system that modulates chemotaxis in response to various stimuli. Catalyzes the demethylation of specific methylglutamate residues introduced into the chemoreceptors (methyl-accepting chemotaxis proteins or MCP) by CheR. Also mediates the irreversible deamidation of specific glutamine residues to glutamic acid.</text>
</comment>
<comment type="similarity">
    <text evidence="5">Belongs to the CheB family.</text>
</comment>
<keyword evidence="11" id="KW-0489">Methyltransferase</keyword>
<keyword evidence="12" id="KW-1185">Reference proteome</keyword>
<dbReference type="EC" id="3.5.1.44" evidence="5"/>
<dbReference type="SUPFAM" id="SSF52738">
    <property type="entry name" value="Methylesterase CheB, C-terminal domain"/>
    <property type="match status" value="1"/>
</dbReference>
<dbReference type="SUPFAM" id="SSF52172">
    <property type="entry name" value="CheY-like"/>
    <property type="match status" value="1"/>
</dbReference>
<dbReference type="RefSeq" id="WP_377326184.1">
    <property type="nucleotide sequence ID" value="NZ_JBHSNG010000006.1"/>
</dbReference>